<proteinExistence type="predicted"/>
<sequence>MNSVANPGMMYVLGSQASVVNENSGLKQQVDGLNADNEQLRRKLSAKNSECDKLKQQIKDIKLECDRYKQVMIQLNDTIVTGNGHGTGGKSRKSQSHGCHSCCHADKPYICEWDNCGKRFRSRPHLDAHKNIHTGRRFPCDWPNCGKSFMRKYNLVEHTKLHSSVNPNVCDFHNCGKFFSSKYSLMRHQSAQHDPNRKEGHLTSAQMAELFKTTE</sequence>
<dbReference type="GO" id="GO:0000785">
    <property type="term" value="C:chromatin"/>
    <property type="evidence" value="ECO:0007669"/>
    <property type="project" value="TreeGrafter"/>
</dbReference>
<dbReference type="Gene3D" id="1.20.5.4090">
    <property type="match status" value="1"/>
</dbReference>
<dbReference type="PROSITE" id="PS50157">
    <property type="entry name" value="ZINC_FINGER_C2H2_2"/>
    <property type="match status" value="3"/>
</dbReference>
<dbReference type="SUPFAM" id="SSF57667">
    <property type="entry name" value="beta-beta-alpha zinc fingers"/>
    <property type="match status" value="2"/>
</dbReference>
<dbReference type="InterPro" id="IPR013087">
    <property type="entry name" value="Znf_C2H2_type"/>
</dbReference>
<reference evidence="8" key="1">
    <citation type="submission" date="2020-11" db="EMBL/GenBank/DDBJ databases">
        <authorList>
            <person name="Tran Van P."/>
        </authorList>
    </citation>
    <scope>NUCLEOTIDE SEQUENCE</scope>
</reference>
<dbReference type="PANTHER" id="PTHR14003">
    <property type="entry name" value="TRANSCRIPTIONAL REPRESSOR PROTEIN YY"/>
    <property type="match status" value="1"/>
</dbReference>
<feature type="domain" description="C2H2-type" evidence="7">
    <location>
        <begin position="138"/>
        <end position="167"/>
    </location>
</feature>
<dbReference type="Proteomes" id="UP000728032">
    <property type="component" value="Unassembled WGS sequence"/>
</dbReference>
<dbReference type="GO" id="GO:0000981">
    <property type="term" value="F:DNA-binding transcription factor activity, RNA polymerase II-specific"/>
    <property type="evidence" value="ECO:0007669"/>
    <property type="project" value="TreeGrafter"/>
</dbReference>
<gene>
    <name evidence="8" type="ORF">ONB1V03_LOCUS19299</name>
</gene>
<evidence type="ECO:0000256" key="2">
    <source>
        <dbReference type="ARBA" id="ARBA00022737"/>
    </source>
</evidence>
<dbReference type="PANTHER" id="PTHR14003:SF19">
    <property type="entry name" value="YY2 TRANSCRIPTION FACTOR"/>
    <property type="match status" value="1"/>
</dbReference>
<dbReference type="PROSITE" id="PS00028">
    <property type="entry name" value="ZINC_FINGER_C2H2_1"/>
    <property type="match status" value="3"/>
</dbReference>
<feature type="domain" description="C2H2-type" evidence="7">
    <location>
        <begin position="109"/>
        <end position="138"/>
    </location>
</feature>
<evidence type="ECO:0000256" key="1">
    <source>
        <dbReference type="ARBA" id="ARBA00022723"/>
    </source>
</evidence>
<keyword evidence="3 5" id="KW-0863">Zinc-finger</keyword>
<dbReference type="GO" id="GO:0000978">
    <property type="term" value="F:RNA polymerase II cis-regulatory region sequence-specific DNA binding"/>
    <property type="evidence" value="ECO:0007669"/>
    <property type="project" value="TreeGrafter"/>
</dbReference>
<dbReference type="Pfam" id="PF00096">
    <property type="entry name" value="zf-C2H2"/>
    <property type="match status" value="3"/>
</dbReference>
<feature type="domain" description="C2H2-type" evidence="7">
    <location>
        <begin position="168"/>
        <end position="198"/>
    </location>
</feature>
<dbReference type="GO" id="GO:0031519">
    <property type="term" value="C:PcG protein complex"/>
    <property type="evidence" value="ECO:0007669"/>
    <property type="project" value="TreeGrafter"/>
</dbReference>
<evidence type="ECO:0000256" key="3">
    <source>
        <dbReference type="ARBA" id="ARBA00022771"/>
    </source>
</evidence>
<dbReference type="EMBL" id="CAJPVJ010029165">
    <property type="protein sequence ID" value="CAG2179876.1"/>
    <property type="molecule type" value="Genomic_DNA"/>
</dbReference>
<accession>A0A7R9MMF3</accession>
<dbReference type="GO" id="GO:0005667">
    <property type="term" value="C:transcription regulator complex"/>
    <property type="evidence" value="ECO:0007669"/>
    <property type="project" value="TreeGrafter"/>
</dbReference>
<keyword evidence="2" id="KW-0677">Repeat</keyword>
<dbReference type="InterPro" id="IPR036236">
    <property type="entry name" value="Znf_C2H2_sf"/>
</dbReference>
<name>A0A7R9MMF3_9ACAR</name>
<evidence type="ECO:0000313" key="8">
    <source>
        <dbReference type="EMBL" id="CAD7662739.1"/>
    </source>
</evidence>
<dbReference type="Gene3D" id="3.30.160.60">
    <property type="entry name" value="Classic Zinc Finger"/>
    <property type="match status" value="3"/>
</dbReference>
<evidence type="ECO:0000256" key="5">
    <source>
        <dbReference type="PROSITE-ProRule" id="PRU00042"/>
    </source>
</evidence>
<dbReference type="FunFam" id="3.30.160.60:FF:000072">
    <property type="entry name" value="zinc finger protein 143 isoform X1"/>
    <property type="match status" value="1"/>
</dbReference>
<dbReference type="SMART" id="SM00355">
    <property type="entry name" value="ZnF_C2H2"/>
    <property type="match status" value="3"/>
</dbReference>
<evidence type="ECO:0000256" key="4">
    <source>
        <dbReference type="ARBA" id="ARBA00022833"/>
    </source>
</evidence>
<dbReference type="GO" id="GO:0008270">
    <property type="term" value="F:zinc ion binding"/>
    <property type="evidence" value="ECO:0007669"/>
    <property type="project" value="UniProtKB-KW"/>
</dbReference>
<evidence type="ECO:0000256" key="6">
    <source>
        <dbReference type="SAM" id="Coils"/>
    </source>
</evidence>
<dbReference type="EMBL" id="OC943990">
    <property type="protein sequence ID" value="CAD7662739.1"/>
    <property type="molecule type" value="Genomic_DNA"/>
</dbReference>
<dbReference type="AlphaFoldDB" id="A0A7R9MMF3"/>
<keyword evidence="1" id="KW-0479">Metal-binding</keyword>
<evidence type="ECO:0000259" key="7">
    <source>
        <dbReference type="PROSITE" id="PS50157"/>
    </source>
</evidence>
<keyword evidence="4" id="KW-0862">Zinc</keyword>
<feature type="coiled-coil region" evidence="6">
    <location>
        <begin position="23"/>
        <end position="78"/>
    </location>
</feature>
<organism evidence="8">
    <name type="scientific">Oppiella nova</name>
    <dbReference type="NCBI Taxonomy" id="334625"/>
    <lineage>
        <taxon>Eukaryota</taxon>
        <taxon>Metazoa</taxon>
        <taxon>Ecdysozoa</taxon>
        <taxon>Arthropoda</taxon>
        <taxon>Chelicerata</taxon>
        <taxon>Arachnida</taxon>
        <taxon>Acari</taxon>
        <taxon>Acariformes</taxon>
        <taxon>Sarcoptiformes</taxon>
        <taxon>Oribatida</taxon>
        <taxon>Brachypylina</taxon>
        <taxon>Oppioidea</taxon>
        <taxon>Oppiidae</taxon>
        <taxon>Oppiella</taxon>
    </lineage>
</organism>
<keyword evidence="6" id="KW-0175">Coiled coil</keyword>
<keyword evidence="9" id="KW-1185">Reference proteome</keyword>
<evidence type="ECO:0000313" key="9">
    <source>
        <dbReference type="Proteomes" id="UP000728032"/>
    </source>
</evidence>
<protein>
    <recommendedName>
        <fullName evidence="7">C2H2-type domain-containing protein</fullName>
    </recommendedName>
</protein>
<dbReference type="OrthoDB" id="6506915at2759"/>